<accession>A0ACC1HQB6</accession>
<evidence type="ECO:0000313" key="2">
    <source>
        <dbReference type="Proteomes" id="UP001145114"/>
    </source>
</evidence>
<keyword evidence="2" id="KW-1185">Reference proteome</keyword>
<protein>
    <submittedName>
        <fullName evidence="1">Uncharacterized protein</fullName>
    </submittedName>
</protein>
<name>A0ACC1HQB6_9FUNG</name>
<sequence>MEFDQAASGDEYYEGGSNGEGGDQVVTNFVQLKQTMSQVYMRVVAILLRKAMYPSQHDLQGWDDGKVYRREVCDTFINCHYILGESMLAPIVAEVVRLMSESNTHSWQNLEVYAFGLRAVDEVVNVESATSLKPLFTPEFISGRVRAVIQDTNASVALRNGLLCLIGSYSKWWNVHPETLPLALDCITDALKQPGLAYSAALAFQRVCENCSDKLQGVVDGMTELCVQLLGFDETIFPARQQQRVFESLGGVISTLTPQEQMASIDRLTRSVMAKLHTDIAAFGQVASAGPGLIDANTVQA</sequence>
<comment type="caution">
    <text evidence="1">The sequence shown here is derived from an EMBL/GenBank/DDBJ whole genome shotgun (WGS) entry which is preliminary data.</text>
</comment>
<gene>
    <name evidence="1" type="ORF">EV182_006160</name>
</gene>
<dbReference type="Proteomes" id="UP001145114">
    <property type="component" value="Unassembled WGS sequence"/>
</dbReference>
<reference evidence="1" key="1">
    <citation type="submission" date="2022-06" db="EMBL/GenBank/DDBJ databases">
        <title>Phylogenomic reconstructions and comparative analyses of Kickxellomycotina fungi.</title>
        <authorList>
            <person name="Reynolds N.K."/>
            <person name="Stajich J.E."/>
            <person name="Barry K."/>
            <person name="Grigoriev I.V."/>
            <person name="Crous P."/>
            <person name="Smith M.E."/>
        </authorList>
    </citation>
    <scope>NUCLEOTIDE SEQUENCE</scope>
    <source>
        <strain evidence="1">RSA 2271</strain>
    </source>
</reference>
<evidence type="ECO:0000313" key="1">
    <source>
        <dbReference type="EMBL" id="KAJ1677442.1"/>
    </source>
</evidence>
<organism evidence="1 2">
    <name type="scientific">Spiromyces aspiralis</name>
    <dbReference type="NCBI Taxonomy" id="68401"/>
    <lineage>
        <taxon>Eukaryota</taxon>
        <taxon>Fungi</taxon>
        <taxon>Fungi incertae sedis</taxon>
        <taxon>Zoopagomycota</taxon>
        <taxon>Kickxellomycotina</taxon>
        <taxon>Kickxellomycetes</taxon>
        <taxon>Kickxellales</taxon>
        <taxon>Kickxellaceae</taxon>
        <taxon>Spiromyces</taxon>
    </lineage>
</organism>
<feature type="non-terminal residue" evidence="1">
    <location>
        <position position="301"/>
    </location>
</feature>
<proteinExistence type="predicted"/>
<dbReference type="EMBL" id="JAMZIH010002443">
    <property type="protein sequence ID" value="KAJ1677442.1"/>
    <property type="molecule type" value="Genomic_DNA"/>
</dbReference>